<dbReference type="Proteomes" id="UP000789901">
    <property type="component" value="Unassembled WGS sequence"/>
</dbReference>
<keyword evidence="2" id="KW-1185">Reference proteome</keyword>
<dbReference type="EMBL" id="CAJVQB010024869">
    <property type="protein sequence ID" value="CAG8805086.1"/>
    <property type="molecule type" value="Genomic_DNA"/>
</dbReference>
<organism evidence="1 2">
    <name type="scientific">Gigaspora margarita</name>
    <dbReference type="NCBI Taxonomy" id="4874"/>
    <lineage>
        <taxon>Eukaryota</taxon>
        <taxon>Fungi</taxon>
        <taxon>Fungi incertae sedis</taxon>
        <taxon>Mucoromycota</taxon>
        <taxon>Glomeromycotina</taxon>
        <taxon>Glomeromycetes</taxon>
        <taxon>Diversisporales</taxon>
        <taxon>Gigasporaceae</taxon>
        <taxon>Gigaspora</taxon>
    </lineage>
</organism>
<accession>A0ABN7VXD1</accession>
<reference evidence="1 2" key="1">
    <citation type="submission" date="2021-06" db="EMBL/GenBank/DDBJ databases">
        <authorList>
            <person name="Kallberg Y."/>
            <person name="Tangrot J."/>
            <person name="Rosling A."/>
        </authorList>
    </citation>
    <scope>NUCLEOTIDE SEQUENCE [LARGE SCALE GENOMIC DNA]</scope>
    <source>
        <strain evidence="1 2">120-4 pot B 10/14</strain>
    </source>
</reference>
<protein>
    <submittedName>
        <fullName evidence="1">9136_t:CDS:1</fullName>
    </submittedName>
</protein>
<feature type="non-terminal residue" evidence="1">
    <location>
        <position position="1"/>
    </location>
</feature>
<gene>
    <name evidence="1" type="ORF">GMARGA_LOCUS24008</name>
</gene>
<sequence>TKTLYDWHIYLIPYEMTLRDIFEKLVYGEILSGSSFNLNIFEKVKRVEISQTPTSTTIQASQDCNISELVNTFGSNIYFYLEDKINLIINTL</sequence>
<proteinExistence type="predicted"/>
<comment type="caution">
    <text evidence="1">The sequence shown here is derived from an EMBL/GenBank/DDBJ whole genome shotgun (WGS) entry which is preliminary data.</text>
</comment>
<evidence type="ECO:0000313" key="1">
    <source>
        <dbReference type="EMBL" id="CAG8805086.1"/>
    </source>
</evidence>
<name>A0ABN7VXD1_GIGMA</name>
<evidence type="ECO:0000313" key="2">
    <source>
        <dbReference type="Proteomes" id="UP000789901"/>
    </source>
</evidence>